<keyword evidence="1" id="KW-0472">Membrane</keyword>
<organism evidence="2 3">
    <name type="scientific">Candidatus Curtissbacteria bacterium RIFCSPLOWO2_01_FULL_37_9</name>
    <dbReference type="NCBI Taxonomy" id="1797724"/>
    <lineage>
        <taxon>Bacteria</taxon>
        <taxon>Candidatus Curtissiibacteriota</taxon>
    </lineage>
</organism>
<reference evidence="2 3" key="1">
    <citation type="journal article" date="2016" name="Nat. Commun.">
        <title>Thousands of microbial genomes shed light on interconnected biogeochemical processes in an aquifer system.</title>
        <authorList>
            <person name="Anantharaman K."/>
            <person name="Brown C.T."/>
            <person name="Hug L.A."/>
            <person name="Sharon I."/>
            <person name="Castelle C.J."/>
            <person name="Probst A.J."/>
            <person name="Thomas B.C."/>
            <person name="Singh A."/>
            <person name="Wilkins M.J."/>
            <person name="Karaoz U."/>
            <person name="Brodie E.L."/>
            <person name="Williams K.H."/>
            <person name="Hubbard S.S."/>
            <person name="Banfield J.F."/>
        </authorList>
    </citation>
    <scope>NUCLEOTIDE SEQUENCE [LARGE SCALE GENOMIC DNA]</scope>
</reference>
<keyword evidence="1" id="KW-1133">Transmembrane helix</keyword>
<evidence type="ECO:0000313" key="2">
    <source>
        <dbReference type="EMBL" id="OGD94710.1"/>
    </source>
</evidence>
<dbReference type="AlphaFoldDB" id="A0A1F5GS59"/>
<sequence>MLNLLFWLPVLAIIGIIFDYYLHNFSNLAHIFYDYIYSNFINYNFSPAHVKIPLQPLNTN</sequence>
<accession>A0A1F5GS59</accession>
<feature type="transmembrane region" description="Helical" evidence="1">
    <location>
        <begin position="6"/>
        <end position="22"/>
    </location>
</feature>
<keyword evidence="1" id="KW-0812">Transmembrane</keyword>
<gene>
    <name evidence="2" type="ORF">A3A48_01325</name>
</gene>
<comment type="caution">
    <text evidence="2">The sequence shown here is derived from an EMBL/GenBank/DDBJ whole genome shotgun (WGS) entry which is preliminary data.</text>
</comment>
<dbReference type="EMBL" id="MFBN01000042">
    <property type="protein sequence ID" value="OGD94710.1"/>
    <property type="molecule type" value="Genomic_DNA"/>
</dbReference>
<evidence type="ECO:0000256" key="1">
    <source>
        <dbReference type="SAM" id="Phobius"/>
    </source>
</evidence>
<proteinExistence type="predicted"/>
<evidence type="ECO:0000313" key="3">
    <source>
        <dbReference type="Proteomes" id="UP000178336"/>
    </source>
</evidence>
<protein>
    <submittedName>
        <fullName evidence="2">Uncharacterized protein</fullName>
    </submittedName>
</protein>
<name>A0A1F5GS59_9BACT</name>
<dbReference type="Proteomes" id="UP000178336">
    <property type="component" value="Unassembled WGS sequence"/>
</dbReference>